<dbReference type="EMBL" id="AP026709">
    <property type="protein sequence ID" value="BDQ37700.1"/>
    <property type="molecule type" value="Genomic_DNA"/>
</dbReference>
<comment type="cofactor">
    <cofactor evidence="1">
        <name>[4Fe-4S] cluster</name>
        <dbReference type="ChEBI" id="CHEBI:49883"/>
    </cofactor>
</comment>
<keyword evidence="5" id="KW-0408">Iron</keyword>
<name>A0ABN6S7E5_9BACT</name>
<dbReference type="SFLD" id="SFLDG01083">
    <property type="entry name" value="Uncharacterised_Radical_SAM_Su"/>
    <property type="match status" value="1"/>
</dbReference>
<keyword evidence="4" id="KW-0479">Metal-binding</keyword>
<keyword evidence="9" id="KW-1185">Reference proteome</keyword>
<gene>
    <name evidence="8" type="ORF">SYK_20600</name>
</gene>
<dbReference type="InterPro" id="IPR040084">
    <property type="entry name" value="GTPase_Obg"/>
</dbReference>
<evidence type="ECO:0000256" key="5">
    <source>
        <dbReference type="ARBA" id="ARBA00023004"/>
    </source>
</evidence>
<keyword evidence="6" id="KW-0411">Iron-sulfur</keyword>
<dbReference type="InterPro" id="IPR007197">
    <property type="entry name" value="rSAM"/>
</dbReference>
<evidence type="ECO:0000256" key="2">
    <source>
        <dbReference type="ARBA" id="ARBA00022485"/>
    </source>
</evidence>
<dbReference type="PANTHER" id="PTHR43787:SF11">
    <property type="entry name" value="UPF0026 PROTEIN SLR1464"/>
    <property type="match status" value="1"/>
</dbReference>
<evidence type="ECO:0000313" key="9">
    <source>
        <dbReference type="Proteomes" id="UP001317742"/>
    </source>
</evidence>
<evidence type="ECO:0000256" key="3">
    <source>
        <dbReference type="ARBA" id="ARBA00022691"/>
    </source>
</evidence>
<proteinExistence type="predicted"/>
<dbReference type="CDD" id="cd01335">
    <property type="entry name" value="Radical_SAM"/>
    <property type="match status" value="1"/>
</dbReference>
<organism evidence="8 9">
    <name type="scientific">Pseudodesulfovibrio nedwellii</name>
    <dbReference type="NCBI Taxonomy" id="2973072"/>
    <lineage>
        <taxon>Bacteria</taxon>
        <taxon>Pseudomonadati</taxon>
        <taxon>Thermodesulfobacteriota</taxon>
        <taxon>Desulfovibrionia</taxon>
        <taxon>Desulfovibrionales</taxon>
        <taxon>Desulfovibrionaceae</taxon>
    </lineage>
</organism>
<accession>A0ABN6S7E5</accession>
<evidence type="ECO:0000313" key="8">
    <source>
        <dbReference type="EMBL" id="BDQ37700.1"/>
    </source>
</evidence>
<evidence type="ECO:0000256" key="1">
    <source>
        <dbReference type="ARBA" id="ARBA00001966"/>
    </source>
</evidence>
<dbReference type="InterPro" id="IPR058240">
    <property type="entry name" value="rSAM_sf"/>
</dbReference>
<dbReference type="Proteomes" id="UP001317742">
    <property type="component" value="Chromosome"/>
</dbReference>
<protein>
    <submittedName>
        <fullName evidence="8">Radical SAM protein</fullName>
    </submittedName>
</protein>
<evidence type="ECO:0000256" key="4">
    <source>
        <dbReference type="ARBA" id="ARBA00022723"/>
    </source>
</evidence>
<keyword evidence="3" id="KW-0949">S-adenosyl-L-methionine</keyword>
<dbReference type="RefSeq" id="WP_281760218.1">
    <property type="nucleotide sequence ID" value="NZ_AP026709.1"/>
</dbReference>
<keyword evidence="2" id="KW-0004">4Fe-4S</keyword>
<dbReference type="PANTHER" id="PTHR43787">
    <property type="entry name" value="FEMO COFACTOR BIOSYNTHESIS PROTEIN NIFB-RELATED"/>
    <property type="match status" value="1"/>
</dbReference>
<dbReference type="InterPro" id="IPR013785">
    <property type="entry name" value="Aldolase_TIM"/>
</dbReference>
<evidence type="ECO:0000259" key="7">
    <source>
        <dbReference type="PROSITE" id="PS51918"/>
    </source>
</evidence>
<reference evidence="8 9" key="1">
    <citation type="submission" date="2022-08" db="EMBL/GenBank/DDBJ databases">
        <title>Genome Sequence of the sulphate-reducing bacterium, Pseudodesulfovibrio sp. SYK.</title>
        <authorList>
            <person name="Kondo R."/>
            <person name="Kataoka T."/>
        </authorList>
    </citation>
    <scope>NUCLEOTIDE SEQUENCE [LARGE SCALE GENOMIC DNA]</scope>
    <source>
        <strain evidence="8 9">SYK</strain>
    </source>
</reference>
<dbReference type="SFLD" id="SFLDS00029">
    <property type="entry name" value="Radical_SAM"/>
    <property type="match status" value="1"/>
</dbReference>
<dbReference type="Gene3D" id="3.20.20.70">
    <property type="entry name" value="Aldolase class I"/>
    <property type="match status" value="1"/>
</dbReference>
<dbReference type="PROSITE" id="PS51918">
    <property type="entry name" value="RADICAL_SAM"/>
    <property type="match status" value="1"/>
</dbReference>
<sequence>MGYKYVFGPVMSGRLGRSLGLDLLGDRICSMDCVYCEVGATRNLTIKRKPYVPAAAILEELAAWKDEELAKPDMVTLGGLGEPILNSEMADVITGARKIFPDTDIAVLTNASLIGDPEVRRELALADVVLPSLDSLIEDEFTRVNRPCKGFSPSGIADGLLEFKKGFKGKIFLEILLAEGINDTDENLGRLKDFCKRLAPDRVDVVTLTRPGTVKGVRPVDGEVLSRWRMALESGKASVHTQQVTDRKAMSTEHVTDFVSASLTRRPQTLSQLAQALNADPKQVSAAVEALLEKGEITPRDDRGEIYYHGMGHVLEDTKAP</sequence>
<evidence type="ECO:0000256" key="6">
    <source>
        <dbReference type="ARBA" id="ARBA00023014"/>
    </source>
</evidence>
<dbReference type="SUPFAM" id="SSF102114">
    <property type="entry name" value="Radical SAM enzymes"/>
    <property type="match status" value="1"/>
</dbReference>
<dbReference type="Pfam" id="PF04055">
    <property type="entry name" value="Radical_SAM"/>
    <property type="match status" value="1"/>
</dbReference>
<feature type="domain" description="Radical SAM core" evidence="7">
    <location>
        <begin position="11"/>
        <end position="247"/>
    </location>
</feature>